<dbReference type="PANTHER" id="PTHR43020">
    <property type="entry name" value="CDK5 REGULATORY SUBUNIT-ASSOCIATED PROTEIN 1"/>
    <property type="match status" value="1"/>
</dbReference>
<dbReference type="PANTHER" id="PTHR43020:SF2">
    <property type="entry name" value="MITOCHONDRIAL TRNA METHYLTHIOTRANSFERASE CDK5RAP1"/>
    <property type="match status" value="1"/>
</dbReference>
<keyword evidence="4 16" id="KW-0808">Transferase</keyword>
<dbReference type="Gene3D" id="3.40.50.12160">
    <property type="entry name" value="Methylthiotransferase, N-terminal domain"/>
    <property type="match status" value="1"/>
</dbReference>
<dbReference type="SFLD" id="SFLDS00029">
    <property type="entry name" value="Radical_SAM"/>
    <property type="match status" value="1"/>
</dbReference>
<comment type="function">
    <text evidence="2">Catalyzes the methylthiolation of N6-(dimethylallyl)adenosine (i(6)A), leading to the formation of 2-methylthio-N6-(dimethylallyl)adenosine (ms(2)i(6)A) at position 37 in tRNAs that read codons beginning with uridine.</text>
</comment>
<dbReference type="CDD" id="cd01335">
    <property type="entry name" value="Radical_SAM"/>
    <property type="match status" value="1"/>
</dbReference>
<dbReference type="InterPro" id="IPR006638">
    <property type="entry name" value="Elp3/MiaA/NifB-like_rSAM"/>
</dbReference>
<evidence type="ECO:0000256" key="8">
    <source>
        <dbReference type="ARBA" id="ARBA00023014"/>
    </source>
</evidence>
<feature type="domain" description="Radical SAM core" evidence="15">
    <location>
        <begin position="136"/>
        <end position="365"/>
    </location>
</feature>
<dbReference type="InterPro" id="IPR002792">
    <property type="entry name" value="TRAM_dom"/>
</dbReference>
<dbReference type="GO" id="GO:0005829">
    <property type="term" value="C:cytosol"/>
    <property type="evidence" value="ECO:0007669"/>
    <property type="project" value="TreeGrafter"/>
</dbReference>
<dbReference type="InterPro" id="IPR007197">
    <property type="entry name" value="rSAM"/>
</dbReference>
<evidence type="ECO:0000256" key="6">
    <source>
        <dbReference type="ARBA" id="ARBA00022723"/>
    </source>
</evidence>
<dbReference type="InterPro" id="IPR023404">
    <property type="entry name" value="rSAM_horseshoe"/>
</dbReference>
<dbReference type="EMBL" id="CP034928">
    <property type="protein sequence ID" value="QAA76622.1"/>
    <property type="molecule type" value="Genomic_DNA"/>
</dbReference>
<organism evidence="16 17">
    <name type="scientific">Bipolaricaulis sibiricus</name>
    <dbReference type="NCBI Taxonomy" id="2501609"/>
    <lineage>
        <taxon>Bacteria</taxon>
        <taxon>Candidatus Bipolaricaulota</taxon>
        <taxon>Candidatus Bipolaricaulia</taxon>
        <taxon>Candidatus Bipolaricaulales</taxon>
        <taxon>Candidatus Bipolaricaulaceae</taxon>
        <taxon>Candidatus Bipolaricaulis</taxon>
    </lineage>
</organism>
<evidence type="ECO:0000259" key="15">
    <source>
        <dbReference type="PROSITE" id="PS51918"/>
    </source>
</evidence>
<evidence type="ECO:0000259" key="14">
    <source>
        <dbReference type="PROSITE" id="PS51449"/>
    </source>
</evidence>
<evidence type="ECO:0000256" key="10">
    <source>
        <dbReference type="ARBA" id="ARBA00068570"/>
    </source>
</evidence>
<keyword evidence="7" id="KW-0408">Iron</keyword>
<dbReference type="PROSITE" id="PS51449">
    <property type="entry name" value="MTTASE_N"/>
    <property type="match status" value="1"/>
</dbReference>
<dbReference type="EC" id="2.8.4.3" evidence="9"/>
<name>A0A410FUG7_BIPS1</name>
<dbReference type="Proteomes" id="UP000287233">
    <property type="component" value="Chromosome"/>
</dbReference>
<dbReference type="NCBIfam" id="TIGR01574">
    <property type="entry name" value="miaB-methiolase"/>
    <property type="match status" value="1"/>
</dbReference>
<dbReference type="Pfam" id="PF00919">
    <property type="entry name" value="UPF0004"/>
    <property type="match status" value="1"/>
</dbReference>
<gene>
    <name evidence="16" type="ORF">BIP78_0856</name>
</gene>
<dbReference type="KEGG" id="bih:BIP78_0856"/>
<dbReference type="GO" id="GO:0046872">
    <property type="term" value="F:metal ion binding"/>
    <property type="evidence" value="ECO:0007669"/>
    <property type="project" value="UniProtKB-KW"/>
</dbReference>
<dbReference type="FunFam" id="3.80.30.20:FF:000001">
    <property type="entry name" value="tRNA-2-methylthio-N(6)-dimethylallyladenosine synthase 2"/>
    <property type="match status" value="1"/>
</dbReference>
<evidence type="ECO:0000256" key="2">
    <source>
        <dbReference type="ARBA" id="ARBA00003234"/>
    </source>
</evidence>
<sequence>MKACILTWGCQQNEHKSEAIAGVLRATGYVLVPNPDEADVVLLNTCMVRGRAEDKVIGRVGELQRLRRTRPRVIGVGGCMAQGRGEAILDLLPGADFAFGTARLADLPSLIARARDGERFACLPPPNGIERLPVVRRSAFQAYVTIAEGCSHACAYCVVPRVRGPLRSRPLEEVVAELRDLGRAGYQEVTLLGQNVDAYGTDLGGGTTFAALLRAAQQVSIPRIRFTTSHPAYLTDEVIEVLATGGSLCPHVHLAVQSGSDRVLAAMGRGHTRAEFLDLVARLRSRVPGLNVTTDVIVGFPGEDDWDFHQTLSLIEEAAFGTVFAAMFSPRPGTRAAALHDDVPPREKGRRLAVVLDLSRRLALESHRARIGTTVEVLVEAFLPEKRQLSGKTRDFRTVLFPGDPAMIGRFAMVKIEGATAGALHGQRTEAG</sequence>
<evidence type="ECO:0000256" key="7">
    <source>
        <dbReference type="ARBA" id="ARBA00023004"/>
    </source>
</evidence>
<dbReference type="InterPro" id="IPR005839">
    <property type="entry name" value="Methylthiotransferase"/>
</dbReference>
<dbReference type="InterPro" id="IPR058240">
    <property type="entry name" value="rSAM_sf"/>
</dbReference>
<comment type="cofactor">
    <cofactor evidence="1">
        <name>[4Fe-4S] cluster</name>
        <dbReference type="ChEBI" id="CHEBI:49883"/>
    </cofactor>
</comment>
<protein>
    <recommendedName>
        <fullName evidence="10">tRNA-2-methylthio-N(6)-dimethylallyladenosine synthase</fullName>
        <ecNumber evidence="9">2.8.4.3</ecNumber>
    </recommendedName>
    <alternativeName>
        <fullName evidence="12">(Dimethylallyl)adenosine tRNA methylthiotransferase MiaB</fullName>
    </alternativeName>
    <alternativeName>
        <fullName evidence="11">tRNA-i(6)A37 methylthiotransferase</fullName>
    </alternativeName>
</protein>
<dbReference type="SUPFAM" id="SSF102114">
    <property type="entry name" value="Radical SAM enzymes"/>
    <property type="match status" value="1"/>
</dbReference>
<keyword evidence="3" id="KW-0004">4Fe-4S</keyword>
<dbReference type="InterPro" id="IPR013848">
    <property type="entry name" value="Methylthiotransferase_N"/>
</dbReference>
<feature type="domain" description="MTTase N-terminal" evidence="14">
    <location>
        <begin position="1"/>
        <end position="116"/>
    </location>
</feature>
<dbReference type="InterPro" id="IPR038135">
    <property type="entry name" value="Methylthiotransferase_N_sf"/>
</dbReference>
<dbReference type="AlphaFoldDB" id="A0A410FUG7"/>
<dbReference type="Pfam" id="PF01938">
    <property type="entry name" value="TRAM"/>
    <property type="match status" value="1"/>
</dbReference>
<evidence type="ECO:0000256" key="4">
    <source>
        <dbReference type="ARBA" id="ARBA00022679"/>
    </source>
</evidence>
<dbReference type="Pfam" id="PF04055">
    <property type="entry name" value="Radical_SAM"/>
    <property type="match status" value="1"/>
</dbReference>
<dbReference type="InterPro" id="IPR020612">
    <property type="entry name" value="Methylthiotransferase_CS"/>
</dbReference>
<dbReference type="GO" id="GO:0035597">
    <property type="term" value="F:tRNA-2-methylthio-N(6)-dimethylallyladenosine(37) synthase activity"/>
    <property type="evidence" value="ECO:0007669"/>
    <property type="project" value="UniProtKB-EC"/>
</dbReference>
<evidence type="ECO:0000256" key="11">
    <source>
        <dbReference type="ARBA" id="ARBA00080698"/>
    </source>
</evidence>
<evidence type="ECO:0000256" key="5">
    <source>
        <dbReference type="ARBA" id="ARBA00022691"/>
    </source>
</evidence>
<dbReference type="NCBIfam" id="TIGR00089">
    <property type="entry name" value="MiaB/RimO family radical SAM methylthiotransferase"/>
    <property type="match status" value="1"/>
</dbReference>
<feature type="domain" description="TRAM" evidence="13">
    <location>
        <begin position="368"/>
        <end position="430"/>
    </location>
</feature>
<dbReference type="PROSITE" id="PS50926">
    <property type="entry name" value="TRAM"/>
    <property type="match status" value="1"/>
</dbReference>
<dbReference type="SFLD" id="SFLDG01061">
    <property type="entry name" value="methylthiotransferase"/>
    <property type="match status" value="1"/>
</dbReference>
<proteinExistence type="predicted"/>
<evidence type="ECO:0000313" key="17">
    <source>
        <dbReference type="Proteomes" id="UP000287233"/>
    </source>
</evidence>
<evidence type="ECO:0000256" key="3">
    <source>
        <dbReference type="ARBA" id="ARBA00022485"/>
    </source>
</evidence>
<dbReference type="GO" id="GO:0051539">
    <property type="term" value="F:4 iron, 4 sulfur cluster binding"/>
    <property type="evidence" value="ECO:0007669"/>
    <property type="project" value="UniProtKB-KW"/>
</dbReference>
<accession>A0A410FUG7</accession>
<keyword evidence="8" id="KW-0411">Iron-sulfur</keyword>
<dbReference type="Gene3D" id="3.80.30.20">
    <property type="entry name" value="tm_1862 like domain"/>
    <property type="match status" value="1"/>
</dbReference>
<dbReference type="PROSITE" id="PS01278">
    <property type="entry name" value="MTTASE_RADICAL"/>
    <property type="match status" value="1"/>
</dbReference>
<evidence type="ECO:0000259" key="13">
    <source>
        <dbReference type="PROSITE" id="PS50926"/>
    </source>
</evidence>
<evidence type="ECO:0000256" key="1">
    <source>
        <dbReference type="ARBA" id="ARBA00001966"/>
    </source>
</evidence>
<dbReference type="FunFam" id="3.40.50.12160:FF:000003">
    <property type="entry name" value="CDK5 regulatory subunit-associated protein 1"/>
    <property type="match status" value="1"/>
</dbReference>
<dbReference type="SFLD" id="SFLDG01082">
    <property type="entry name" value="B12-binding_domain_containing"/>
    <property type="match status" value="1"/>
</dbReference>
<evidence type="ECO:0000313" key="16">
    <source>
        <dbReference type="EMBL" id="QAA76622.1"/>
    </source>
</evidence>
<keyword evidence="5" id="KW-0949">S-adenosyl-L-methionine</keyword>
<reference evidence="17" key="1">
    <citation type="submission" date="2018-12" db="EMBL/GenBank/DDBJ databases">
        <title>Complete genome sequence of an uncultured bacterium of the candidate phylum Bipolaricaulota.</title>
        <authorList>
            <person name="Kadnikov V.V."/>
            <person name="Mardanov A.V."/>
            <person name="Beletsky A.V."/>
            <person name="Frank Y.A."/>
            <person name="Karnachuk O.V."/>
            <person name="Ravin N.V."/>
        </authorList>
    </citation>
    <scope>NUCLEOTIDE SEQUENCE [LARGE SCALE GENOMIC DNA]</scope>
</reference>
<evidence type="ECO:0000256" key="9">
    <source>
        <dbReference type="ARBA" id="ARBA00033765"/>
    </source>
</evidence>
<dbReference type="PROSITE" id="PS51918">
    <property type="entry name" value="RADICAL_SAM"/>
    <property type="match status" value="1"/>
</dbReference>
<evidence type="ECO:0000256" key="12">
    <source>
        <dbReference type="ARBA" id="ARBA00081141"/>
    </source>
</evidence>
<keyword evidence="6" id="KW-0479">Metal-binding</keyword>
<dbReference type="SMART" id="SM00729">
    <property type="entry name" value="Elp3"/>
    <property type="match status" value="1"/>
</dbReference>